<feature type="domain" description="Thioredoxin" evidence="6">
    <location>
        <begin position="21"/>
        <end position="163"/>
    </location>
</feature>
<evidence type="ECO:0000259" key="6">
    <source>
        <dbReference type="PROSITE" id="PS51352"/>
    </source>
</evidence>
<sequence>MKKLLILTLILLIPQVGQSALKKSDSAPNFFLTDINSKPVELYQIKGRVIVIEFLSTKCFACDYVISDINKLYEKFKNKNVQIIGILFNDEIKETQKLIEFAKDRGIQYPLFIADAKIKKMYNVYGFPNFFILNEKKIVVQIYRGITQDTFGLLNKEIENLLREVK</sequence>
<keyword evidence="5" id="KW-0732">Signal</keyword>
<evidence type="ECO:0000256" key="1">
    <source>
        <dbReference type="ARBA" id="ARBA00004196"/>
    </source>
</evidence>
<dbReference type="EMBL" id="CP144373">
    <property type="protein sequence ID" value="XCH46370.1"/>
    <property type="molecule type" value="Genomic_DNA"/>
</dbReference>
<dbReference type="SUPFAM" id="SSF52833">
    <property type="entry name" value="Thioredoxin-like"/>
    <property type="match status" value="1"/>
</dbReference>
<name>A0AAU8GWK6_9BACT</name>
<dbReference type="Pfam" id="PF00578">
    <property type="entry name" value="AhpC-TSA"/>
    <property type="match status" value="1"/>
</dbReference>
<dbReference type="InterPro" id="IPR050553">
    <property type="entry name" value="Thioredoxin_ResA/DsbE_sf"/>
</dbReference>
<feature type="signal peptide" evidence="5">
    <location>
        <begin position="1"/>
        <end position="19"/>
    </location>
</feature>
<keyword evidence="3" id="KW-1015">Disulfide bond</keyword>
<dbReference type="Gene3D" id="3.40.30.10">
    <property type="entry name" value="Glutaredoxin"/>
    <property type="match status" value="1"/>
</dbReference>
<keyword evidence="2" id="KW-0201">Cytochrome c-type biogenesis</keyword>
<dbReference type="AlphaFoldDB" id="A0AAU8GWK6"/>
<feature type="chain" id="PRO_5043392255" evidence="5">
    <location>
        <begin position="20"/>
        <end position="166"/>
    </location>
</feature>
<dbReference type="GO" id="GO:0017004">
    <property type="term" value="P:cytochrome complex assembly"/>
    <property type="evidence" value="ECO:0007669"/>
    <property type="project" value="UniProtKB-KW"/>
</dbReference>
<dbReference type="PANTHER" id="PTHR42852:SF6">
    <property type="entry name" value="THIOL:DISULFIDE INTERCHANGE PROTEIN DSBE"/>
    <property type="match status" value="1"/>
</dbReference>
<dbReference type="GO" id="GO:0016209">
    <property type="term" value="F:antioxidant activity"/>
    <property type="evidence" value="ECO:0007669"/>
    <property type="project" value="InterPro"/>
</dbReference>
<reference evidence="7" key="1">
    <citation type="submission" date="2024-01" db="EMBL/GenBank/DDBJ databases">
        <title>The first autotrophic representatives of the genus Thermodesulfovibrio.</title>
        <authorList>
            <person name="Maltseva A.I."/>
            <person name="Elcheninov A.G."/>
            <person name="Kublanov I.V."/>
            <person name="Lebedinsky A.V."/>
            <person name="Frolov E.N."/>
        </authorList>
    </citation>
    <scope>NUCLEOTIDE SEQUENCE</scope>
    <source>
        <strain evidence="7">3907-1M</strain>
    </source>
</reference>
<protein>
    <submittedName>
        <fullName evidence="7">TlpA disulfide reductase family protein</fullName>
    </submittedName>
</protein>
<dbReference type="GO" id="GO:0030313">
    <property type="term" value="C:cell envelope"/>
    <property type="evidence" value="ECO:0007669"/>
    <property type="project" value="UniProtKB-SubCell"/>
</dbReference>
<dbReference type="GO" id="GO:0016491">
    <property type="term" value="F:oxidoreductase activity"/>
    <property type="evidence" value="ECO:0007669"/>
    <property type="project" value="InterPro"/>
</dbReference>
<dbReference type="RefSeq" id="WP_353683908.1">
    <property type="nucleotide sequence ID" value="NZ_CP144373.1"/>
</dbReference>
<evidence type="ECO:0000313" key="7">
    <source>
        <dbReference type="EMBL" id="XCH46370.1"/>
    </source>
</evidence>
<keyword evidence="4" id="KW-0676">Redox-active center</keyword>
<dbReference type="InterPro" id="IPR000866">
    <property type="entry name" value="AhpC/TSA"/>
</dbReference>
<dbReference type="CDD" id="cd02966">
    <property type="entry name" value="TlpA_like_family"/>
    <property type="match status" value="1"/>
</dbReference>
<dbReference type="PROSITE" id="PS51352">
    <property type="entry name" value="THIOREDOXIN_2"/>
    <property type="match status" value="1"/>
</dbReference>
<dbReference type="InterPro" id="IPR036249">
    <property type="entry name" value="Thioredoxin-like_sf"/>
</dbReference>
<comment type="subcellular location">
    <subcellularLocation>
        <location evidence="1">Cell envelope</location>
    </subcellularLocation>
</comment>
<accession>A0AAU8GWK6</accession>
<evidence type="ECO:0000256" key="4">
    <source>
        <dbReference type="ARBA" id="ARBA00023284"/>
    </source>
</evidence>
<gene>
    <name evidence="7" type="ORF">V4D30_08470</name>
</gene>
<proteinExistence type="predicted"/>
<evidence type="ECO:0000256" key="2">
    <source>
        <dbReference type="ARBA" id="ARBA00022748"/>
    </source>
</evidence>
<evidence type="ECO:0000256" key="3">
    <source>
        <dbReference type="ARBA" id="ARBA00023157"/>
    </source>
</evidence>
<dbReference type="KEGG" id="taut:V4D30_08470"/>
<organism evidence="7">
    <name type="scientific">Thermodesulfovibrio autotrophicus</name>
    <dbReference type="NCBI Taxonomy" id="3118333"/>
    <lineage>
        <taxon>Bacteria</taxon>
        <taxon>Pseudomonadati</taxon>
        <taxon>Nitrospirota</taxon>
        <taxon>Thermodesulfovibrionia</taxon>
        <taxon>Thermodesulfovibrionales</taxon>
        <taxon>Thermodesulfovibrionaceae</taxon>
        <taxon>Thermodesulfovibrio</taxon>
    </lineage>
</organism>
<dbReference type="PANTHER" id="PTHR42852">
    <property type="entry name" value="THIOL:DISULFIDE INTERCHANGE PROTEIN DSBE"/>
    <property type="match status" value="1"/>
</dbReference>
<dbReference type="InterPro" id="IPR013766">
    <property type="entry name" value="Thioredoxin_domain"/>
</dbReference>
<evidence type="ECO:0000256" key="5">
    <source>
        <dbReference type="SAM" id="SignalP"/>
    </source>
</evidence>